<dbReference type="InterPro" id="IPR051091">
    <property type="entry name" value="O-Glucosyltr/Glycosyltrsf_90"/>
</dbReference>
<comment type="caution">
    <text evidence="2">The sequence shown here is derived from an EMBL/GenBank/DDBJ whole genome shotgun (WGS) entry which is preliminary data.</text>
</comment>
<dbReference type="OrthoDB" id="202415at2759"/>
<gene>
    <name evidence="2" type="ORF">ESCO_006828</name>
</gene>
<proteinExistence type="predicted"/>
<evidence type="ECO:0000259" key="1">
    <source>
        <dbReference type="SMART" id="SM00672"/>
    </source>
</evidence>
<feature type="domain" description="Glycosyl transferase CAP10" evidence="1">
    <location>
        <begin position="37"/>
        <end position="292"/>
    </location>
</feature>
<dbReference type="Pfam" id="PF05686">
    <property type="entry name" value="Glyco_transf_90"/>
    <property type="match status" value="1"/>
</dbReference>
<name>A0A0M9VV70_ESCWE</name>
<dbReference type="InterPro" id="IPR006598">
    <property type="entry name" value="CAP10"/>
</dbReference>
<protein>
    <submittedName>
        <fullName evidence="2">Beta-1</fullName>
    </submittedName>
</protein>
<keyword evidence="3" id="KW-1185">Reference proteome</keyword>
<dbReference type="EMBL" id="LGSR01000015">
    <property type="protein sequence ID" value="KOS20633.1"/>
    <property type="molecule type" value="Genomic_DNA"/>
</dbReference>
<dbReference type="PANTHER" id="PTHR12203">
    <property type="entry name" value="KDEL LYS-ASP-GLU-LEU CONTAINING - RELATED"/>
    <property type="match status" value="1"/>
</dbReference>
<accession>A0A0M9VV70</accession>
<dbReference type="PANTHER" id="PTHR12203:SF61">
    <property type="entry name" value="CAPSULE PROTEIN"/>
    <property type="match status" value="1"/>
</dbReference>
<sequence>MTHRPIWNSITKFCSHYQEEQANASASTTTTANSARSAADFLLPFVDDVSTNMNLCQHPDAAYIEREFLYDETTDVDWESKHDNLYWAGSNTGGYAADESWRLFQRQRFLSLAQNRGQRAKQYSYLREEGGVAGRVQSSFLNSKLFDVSLTRIFQCKERYCREQKLAFNTRFWADKNEALKSKLAFDVDGNGISGRWYKLLASKSTPLKQTLIREWHDERLVPWVHYIPVSQSMEELPELVTYLTSTEAGQQRARQVAEQGREWYRKAFREVDMGIYMYRLMLELARLQDPSRKADQRARP</sequence>
<evidence type="ECO:0000313" key="3">
    <source>
        <dbReference type="Proteomes" id="UP000053831"/>
    </source>
</evidence>
<evidence type="ECO:0000313" key="2">
    <source>
        <dbReference type="EMBL" id="KOS20633.1"/>
    </source>
</evidence>
<reference evidence="2 3" key="1">
    <citation type="submission" date="2015-07" db="EMBL/GenBank/DDBJ databases">
        <title>The genome of the fungus Escovopsis weberi, a specialized disease agent of ant agriculture.</title>
        <authorList>
            <person name="de Man T.J."/>
            <person name="Stajich J.E."/>
            <person name="Kubicek C.P."/>
            <person name="Chenthamara K."/>
            <person name="Atanasova L."/>
            <person name="Druzhinina I.S."/>
            <person name="Birnbaum S."/>
            <person name="Barribeau S.M."/>
            <person name="Teiling C."/>
            <person name="Suen G."/>
            <person name="Currie C."/>
            <person name="Gerardo N.M."/>
        </authorList>
    </citation>
    <scope>NUCLEOTIDE SEQUENCE [LARGE SCALE GENOMIC DNA]</scope>
</reference>
<dbReference type="AlphaFoldDB" id="A0A0M9VV70"/>
<dbReference type="Proteomes" id="UP000053831">
    <property type="component" value="Unassembled WGS sequence"/>
</dbReference>
<dbReference type="SMART" id="SM00672">
    <property type="entry name" value="CAP10"/>
    <property type="match status" value="1"/>
</dbReference>
<organism evidence="2 3">
    <name type="scientific">Escovopsis weberi</name>
    <dbReference type="NCBI Taxonomy" id="150374"/>
    <lineage>
        <taxon>Eukaryota</taxon>
        <taxon>Fungi</taxon>
        <taxon>Dikarya</taxon>
        <taxon>Ascomycota</taxon>
        <taxon>Pezizomycotina</taxon>
        <taxon>Sordariomycetes</taxon>
        <taxon>Hypocreomycetidae</taxon>
        <taxon>Hypocreales</taxon>
        <taxon>Hypocreaceae</taxon>
        <taxon>Escovopsis</taxon>
    </lineage>
</organism>